<evidence type="ECO:0000256" key="10">
    <source>
        <dbReference type="NCBIfam" id="TIGR02150"/>
    </source>
</evidence>
<feature type="active site" evidence="11">
    <location>
        <position position="67"/>
    </location>
</feature>
<evidence type="ECO:0000313" key="13">
    <source>
        <dbReference type="EMBL" id="QAA33088.1"/>
    </source>
</evidence>
<dbReference type="EC" id="5.3.3.2" evidence="3 10"/>
<evidence type="ECO:0000256" key="11">
    <source>
        <dbReference type="PIRSR" id="PIRSR018427-1"/>
    </source>
</evidence>
<dbReference type="UniPathway" id="UPA00059">
    <property type="reaction ID" value="UER00104"/>
</dbReference>
<dbReference type="EMBL" id="CP025746">
    <property type="protein sequence ID" value="QAA33088.1"/>
    <property type="molecule type" value="Genomic_DNA"/>
</dbReference>
<evidence type="ECO:0000256" key="1">
    <source>
        <dbReference type="ARBA" id="ARBA00004826"/>
    </source>
</evidence>
<dbReference type="KEGG" id="cmah:C1I91_16390"/>
<gene>
    <name evidence="13" type="ORF">C1I91_16390</name>
</gene>
<evidence type="ECO:0000256" key="5">
    <source>
        <dbReference type="ARBA" id="ARBA00022723"/>
    </source>
</evidence>
<comment type="pathway">
    <text evidence="1">Isoprenoid biosynthesis; dimethylallyl diphosphate biosynthesis; dimethylallyl diphosphate from isopentenyl diphosphate: step 1/1.</text>
</comment>
<feature type="domain" description="Nudix hydrolase" evidence="12">
    <location>
        <begin position="30"/>
        <end position="164"/>
    </location>
</feature>
<dbReference type="Proteomes" id="UP000286268">
    <property type="component" value="Chromosome"/>
</dbReference>
<accession>A0A3R5U6G4</accession>
<comment type="similarity">
    <text evidence="2">Belongs to the IPP isomerase type 1 family.</text>
</comment>
<evidence type="ECO:0000256" key="6">
    <source>
        <dbReference type="ARBA" id="ARBA00022842"/>
    </source>
</evidence>
<dbReference type="PANTHER" id="PTHR10885:SF0">
    <property type="entry name" value="ISOPENTENYL-DIPHOSPHATE DELTA-ISOMERASE"/>
    <property type="match status" value="1"/>
</dbReference>
<evidence type="ECO:0000256" key="3">
    <source>
        <dbReference type="ARBA" id="ARBA00012057"/>
    </source>
</evidence>
<dbReference type="InterPro" id="IPR011876">
    <property type="entry name" value="IsopentenylPP_isomerase_typ1"/>
</dbReference>
<protein>
    <recommendedName>
        <fullName evidence="3 10">Isopentenyl-diphosphate delta-isomerase</fullName>
        <ecNumber evidence="3 10">5.3.3.2</ecNumber>
    </recommendedName>
</protein>
<dbReference type="Pfam" id="PF00293">
    <property type="entry name" value="NUDIX"/>
    <property type="match status" value="1"/>
</dbReference>
<evidence type="ECO:0000259" key="12">
    <source>
        <dbReference type="PROSITE" id="PS51462"/>
    </source>
</evidence>
<dbReference type="GO" id="GO:0009240">
    <property type="term" value="P:isopentenyl diphosphate biosynthetic process"/>
    <property type="evidence" value="ECO:0007669"/>
    <property type="project" value="TreeGrafter"/>
</dbReference>
<evidence type="ECO:0000256" key="4">
    <source>
        <dbReference type="ARBA" id="ARBA00022490"/>
    </source>
</evidence>
<dbReference type="OrthoDB" id="9786032at2"/>
<dbReference type="Gene3D" id="3.90.79.10">
    <property type="entry name" value="Nucleoside Triphosphate Pyrophosphohydrolase"/>
    <property type="match status" value="1"/>
</dbReference>
<keyword evidence="8" id="KW-0414">Isoprene biosynthesis</keyword>
<sequence>MFVLEKIAVVNDKDEIVGYEEKMLVHEKGILHRAFSVVILNSNKEMLLQRRSLVKYHSPGEWTNACCSHQRENESIIEAAKRRIFEELGIEKIELEESFVFQYKCHFSNGLWENEIDHVFIARYEDYIEEFNEEEVEDVKWIELEELKNWIKDRPEDFTYWFKVLMREVEQREITFPR</sequence>
<keyword evidence="5" id="KW-0479">Metal-binding</keyword>
<proteinExistence type="inferred from homology"/>
<evidence type="ECO:0000313" key="14">
    <source>
        <dbReference type="Proteomes" id="UP000286268"/>
    </source>
</evidence>
<evidence type="ECO:0000256" key="8">
    <source>
        <dbReference type="ARBA" id="ARBA00023229"/>
    </source>
</evidence>
<dbReference type="GO" id="GO:0005737">
    <property type="term" value="C:cytoplasm"/>
    <property type="evidence" value="ECO:0007669"/>
    <property type="project" value="TreeGrafter"/>
</dbReference>
<dbReference type="HAMAP" id="MF_00202">
    <property type="entry name" value="Idi"/>
    <property type="match status" value="1"/>
</dbReference>
<dbReference type="AlphaFoldDB" id="A0A3R5U6G4"/>
<keyword evidence="4" id="KW-0963">Cytoplasm</keyword>
<dbReference type="GO" id="GO:0050992">
    <property type="term" value="P:dimethylallyl diphosphate biosynthetic process"/>
    <property type="evidence" value="ECO:0007669"/>
    <property type="project" value="UniProtKB-UniPathway"/>
</dbReference>
<dbReference type="NCBIfam" id="NF002995">
    <property type="entry name" value="PRK03759.1"/>
    <property type="match status" value="1"/>
</dbReference>
<dbReference type="NCBIfam" id="TIGR02150">
    <property type="entry name" value="IPP_isom_1"/>
    <property type="match status" value="1"/>
</dbReference>
<dbReference type="GO" id="GO:0004452">
    <property type="term" value="F:isopentenyl-diphosphate delta-isomerase activity"/>
    <property type="evidence" value="ECO:0007669"/>
    <property type="project" value="UniProtKB-UniRule"/>
</dbReference>
<keyword evidence="9 13" id="KW-0413">Isomerase</keyword>
<dbReference type="InterPro" id="IPR056375">
    <property type="entry name" value="Idi_bact"/>
</dbReference>
<feature type="active site" evidence="11">
    <location>
        <position position="115"/>
    </location>
</feature>
<evidence type="ECO:0000256" key="7">
    <source>
        <dbReference type="ARBA" id="ARBA00023211"/>
    </source>
</evidence>
<dbReference type="SUPFAM" id="SSF55811">
    <property type="entry name" value="Nudix"/>
    <property type="match status" value="1"/>
</dbReference>
<keyword evidence="14" id="KW-1185">Reference proteome</keyword>
<dbReference type="InterPro" id="IPR000086">
    <property type="entry name" value="NUDIX_hydrolase_dom"/>
</dbReference>
<keyword evidence="6" id="KW-0460">Magnesium</keyword>
<dbReference type="PROSITE" id="PS51462">
    <property type="entry name" value="NUDIX"/>
    <property type="match status" value="1"/>
</dbReference>
<dbReference type="CDD" id="cd02885">
    <property type="entry name" value="NUDIX_IPP_Isomerase"/>
    <property type="match status" value="1"/>
</dbReference>
<dbReference type="PANTHER" id="PTHR10885">
    <property type="entry name" value="ISOPENTENYL-DIPHOSPHATE DELTA-ISOMERASE"/>
    <property type="match status" value="1"/>
</dbReference>
<reference evidence="13 14" key="1">
    <citation type="submission" date="2018-01" db="EMBL/GenBank/DDBJ databases">
        <title>Genome Sequencing and Assembly of Anaerobacter polyendosporus strain CT4.</title>
        <authorList>
            <person name="Tachaapaikoon C."/>
            <person name="Sutheeworapong S."/>
            <person name="Jenjaroenpun P."/>
            <person name="Wongsurawat T."/>
            <person name="Nookeaw I."/>
            <person name="Cheawchanlertfa P."/>
            <person name="Kosugi A."/>
            <person name="Cheevadhanarak S."/>
            <person name="Ratanakhanokchai K."/>
        </authorList>
    </citation>
    <scope>NUCLEOTIDE SEQUENCE [LARGE SCALE GENOMIC DNA]</scope>
    <source>
        <strain evidence="13 14">CT4</strain>
    </source>
</reference>
<dbReference type="PIRSF" id="PIRSF018427">
    <property type="entry name" value="Isopntndiph_ism"/>
    <property type="match status" value="1"/>
</dbReference>
<evidence type="ECO:0000256" key="9">
    <source>
        <dbReference type="ARBA" id="ARBA00023235"/>
    </source>
</evidence>
<keyword evidence="7" id="KW-0464">Manganese</keyword>
<evidence type="ECO:0000256" key="2">
    <source>
        <dbReference type="ARBA" id="ARBA00007579"/>
    </source>
</evidence>
<name>A0A3R5U6G4_9CLOT</name>
<dbReference type="InterPro" id="IPR015797">
    <property type="entry name" value="NUDIX_hydrolase-like_dom_sf"/>
</dbReference>
<dbReference type="GO" id="GO:0046872">
    <property type="term" value="F:metal ion binding"/>
    <property type="evidence" value="ECO:0007669"/>
    <property type="project" value="UniProtKB-KW"/>
</dbReference>
<organism evidence="13 14">
    <name type="scientific">Clostridium manihotivorum</name>
    <dbReference type="NCBI Taxonomy" id="2320868"/>
    <lineage>
        <taxon>Bacteria</taxon>
        <taxon>Bacillati</taxon>
        <taxon>Bacillota</taxon>
        <taxon>Clostridia</taxon>
        <taxon>Eubacteriales</taxon>
        <taxon>Clostridiaceae</taxon>
        <taxon>Clostridium</taxon>
    </lineage>
</organism>